<evidence type="ECO:0000313" key="1">
    <source>
        <dbReference type="EMBL" id="TYC48933.1"/>
    </source>
</evidence>
<keyword evidence="2" id="KW-1185">Reference proteome</keyword>
<protein>
    <submittedName>
        <fullName evidence="1">Uncharacterized protein</fullName>
    </submittedName>
</protein>
<evidence type="ECO:0000313" key="2">
    <source>
        <dbReference type="Proteomes" id="UP000371977"/>
    </source>
</evidence>
<proteinExistence type="predicted"/>
<name>A0A6C2C5V8_9LACO</name>
<sequence>MNEYLLRLWIGDEFVVFTNLELDLTSMILGAL</sequence>
<accession>A0A6C2C5V8</accession>
<dbReference type="EMBL" id="SDGZ01000015">
    <property type="protein sequence ID" value="TYC48933.1"/>
    <property type="molecule type" value="Genomic_DNA"/>
</dbReference>
<dbReference type="AlphaFoldDB" id="A0A6C2C5V8"/>
<dbReference type="RefSeq" id="WP_148622795.1">
    <property type="nucleotide sequence ID" value="NZ_SDGZ01000015.1"/>
</dbReference>
<dbReference type="Proteomes" id="UP000371977">
    <property type="component" value="Unassembled WGS sequence"/>
</dbReference>
<organism evidence="1 2">
    <name type="scientific">Weissella muntiaci</name>
    <dbReference type="NCBI Taxonomy" id="2508881"/>
    <lineage>
        <taxon>Bacteria</taxon>
        <taxon>Bacillati</taxon>
        <taxon>Bacillota</taxon>
        <taxon>Bacilli</taxon>
        <taxon>Lactobacillales</taxon>
        <taxon>Lactobacillaceae</taxon>
        <taxon>Weissella</taxon>
    </lineage>
</organism>
<comment type="caution">
    <text evidence="1">The sequence shown here is derived from an EMBL/GenBank/DDBJ whole genome shotgun (WGS) entry which is preliminary data.</text>
</comment>
<reference evidence="1 2" key="1">
    <citation type="submission" date="2019-01" db="EMBL/GenBank/DDBJ databases">
        <title>Weissella sp. nov., a novel lactic acid bacterium isolated from animal feces.</title>
        <authorList>
            <person name="Wang L.-T."/>
        </authorList>
    </citation>
    <scope>NUCLEOTIDE SEQUENCE [LARGE SCALE GENOMIC DNA]</scope>
    <source>
        <strain evidence="1 2">8H-2</strain>
    </source>
</reference>
<gene>
    <name evidence="1" type="ORF">ESZ50_06675</name>
</gene>